<evidence type="ECO:0000313" key="3">
    <source>
        <dbReference type="Proteomes" id="UP001066276"/>
    </source>
</evidence>
<dbReference type="EMBL" id="JANPWB010000002">
    <property type="protein sequence ID" value="KAJ1210412.1"/>
    <property type="molecule type" value="Genomic_DNA"/>
</dbReference>
<proteinExistence type="predicted"/>
<feature type="region of interest" description="Disordered" evidence="1">
    <location>
        <begin position="1"/>
        <end position="29"/>
    </location>
</feature>
<protein>
    <submittedName>
        <fullName evidence="2">Uncharacterized protein</fullName>
    </submittedName>
</protein>
<dbReference type="Proteomes" id="UP001066276">
    <property type="component" value="Chromosome 1_2"/>
</dbReference>
<reference evidence="2" key="1">
    <citation type="journal article" date="2022" name="bioRxiv">
        <title>Sequencing and chromosome-scale assembly of the giantPleurodeles waltlgenome.</title>
        <authorList>
            <person name="Brown T."/>
            <person name="Elewa A."/>
            <person name="Iarovenko S."/>
            <person name="Subramanian E."/>
            <person name="Araus A.J."/>
            <person name="Petzold A."/>
            <person name="Susuki M."/>
            <person name="Suzuki K.-i.T."/>
            <person name="Hayashi T."/>
            <person name="Toyoda A."/>
            <person name="Oliveira C."/>
            <person name="Osipova E."/>
            <person name="Leigh N.D."/>
            <person name="Simon A."/>
            <person name="Yun M.H."/>
        </authorList>
    </citation>
    <scope>NUCLEOTIDE SEQUENCE</scope>
    <source>
        <strain evidence="2">20211129_DDA</strain>
        <tissue evidence="2">Liver</tissue>
    </source>
</reference>
<dbReference type="AlphaFoldDB" id="A0AAV7W8Z3"/>
<sequence length="138" mass="14460">MPRLDAVTLGLSGPLRNPRRRGRPVRGPRLSTLSALTPLRASAQHEAAASPALSGLQAPSPTAGRFRPPALSVVAGRVRALLATPSGPVPLLGPRQARRGHDFKHFLAGPSGARSSGVRHLRVLGHAPHTNTTYGECL</sequence>
<name>A0AAV7W8Z3_PLEWA</name>
<feature type="region of interest" description="Disordered" evidence="1">
    <location>
        <begin position="41"/>
        <end position="65"/>
    </location>
</feature>
<evidence type="ECO:0000313" key="2">
    <source>
        <dbReference type="EMBL" id="KAJ1210412.1"/>
    </source>
</evidence>
<organism evidence="2 3">
    <name type="scientific">Pleurodeles waltl</name>
    <name type="common">Iberian ribbed newt</name>
    <dbReference type="NCBI Taxonomy" id="8319"/>
    <lineage>
        <taxon>Eukaryota</taxon>
        <taxon>Metazoa</taxon>
        <taxon>Chordata</taxon>
        <taxon>Craniata</taxon>
        <taxon>Vertebrata</taxon>
        <taxon>Euteleostomi</taxon>
        <taxon>Amphibia</taxon>
        <taxon>Batrachia</taxon>
        <taxon>Caudata</taxon>
        <taxon>Salamandroidea</taxon>
        <taxon>Salamandridae</taxon>
        <taxon>Pleurodelinae</taxon>
        <taxon>Pleurodeles</taxon>
    </lineage>
</organism>
<evidence type="ECO:0000256" key="1">
    <source>
        <dbReference type="SAM" id="MobiDB-lite"/>
    </source>
</evidence>
<accession>A0AAV7W8Z3</accession>
<feature type="compositionally biased region" description="Low complexity" evidence="1">
    <location>
        <begin position="41"/>
        <end position="54"/>
    </location>
</feature>
<feature type="compositionally biased region" description="Basic residues" evidence="1">
    <location>
        <begin position="17"/>
        <end position="26"/>
    </location>
</feature>
<comment type="caution">
    <text evidence="2">The sequence shown here is derived from an EMBL/GenBank/DDBJ whole genome shotgun (WGS) entry which is preliminary data.</text>
</comment>
<gene>
    <name evidence="2" type="ORF">NDU88_005776</name>
</gene>
<keyword evidence="3" id="KW-1185">Reference proteome</keyword>